<feature type="transmembrane region" description="Helical" evidence="1">
    <location>
        <begin position="334"/>
        <end position="355"/>
    </location>
</feature>
<dbReference type="AlphaFoldDB" id="A0A9Q9M575"/>
<name>A0A9Q9M575_LEICA</name>
<dbReference type="EMBL" id="CP081077">
    <property type="protein sequence ID" value="UWQ56573.1"/>
    <property type="molecule type" value="Genomic_DNA"/>
</dbReference>
<protein>
    <submittedName>
        <fullName evidence="2">NnrS family protein</fullName>
    </submittedName>
</protein>
<dbReference type="InterPro" id="IPR010266">
    <property type="entry name" value="NnrS"/>
</dbReference>
<dbReference type="Proteomes" id="UP001058713">
    <property type="component" value="Plasmid unnamed7"/>
</dbReference>
<feature type="transmembrane region" description="Helical" evidence="1">
    <location>
        <begin position="301"/>
        <end position="322"/>
    </location>
</feature>
<sequence length="402" mass="41815">MISGRDFSAFWDAPHRPLFLSAFLCALLTVAWWPLGVRLGLPAPAFPTVVLWHVHELIFGFAAAAIGGYLLTALPGWTARPPLRGTGLKALTLAWVLARIAIAGFEALPFAVPLLLNAAFFLGLSVFLCRQIAAAKAYRKLGLAAAVPALGAGEAVFLTGTAAGDIWGCLALARIILTGLILLMFSAGARAVPAFTRNWLAQQGYSGPPVQGWTRLCFLPQGLLALVVVLTLAGFSGAAHAALIASAVTMLWTMKGWRTCAALRNPLLAAQHMAFLWLPLGALAIGAAGLGFAGYPMAAAVHAITIGAMPGLIMAIAGRAACHAPDGTMRAGSGFKAGVVLVWLTAWVRLAVPLFPAHAETLITAAALLWCAGWLAFVAGFLPALSGPARRPVLSGRSVGKP</sequence>
<organism evidence="2 3">
    <name type="scientific">Leisingera caerulea</name>
    <name type="common">Phaeobacter caeruleus</name>
    <dbReference type="NCBI Taxonomy" id="506591"/>
    <lineage>
        <taxon>Bacteria</taxon>
        <taxon>Pseudomonadati</taxon>
        <taxon>Pseudomonadota</taxon>
        <taxon>Alphaproteobacteria</taxon>
        <taxon>Rhodobacterales</taxon>
        <taxon>Roseobacteraceae</taxon>
        <taxon>Leisingera</taxon>
    </lineage>
</organism>
<dbReference type="KEGG" id="lcae:K3721_21805"/>
<feature type="transmembrane region" description="Helical" evidence="1">
    <location>
        <begin position="361"/>
        <end position="385"/>
    </location>
</feature>
<keyword evidence="2" id="KW-0614">Plasmid</keyword>
<feature type="transmembrane region" description="Helical" evidence="1">
    <location>
        <begin position="171"/>
        <end position="192"/>
    </location>
</feature>
<evidence type="ECO:0000256" key="1">
    <source>
        <dbReference type="SAM" id="Phobius"/>
    </source>
</evidence>
<keyword evidence="1" id="KW-1133">Transmembrane helix</keyword>
<accession>A0A9Q9M575</accession>
<feature type="transmembrane region" description="Helical" evidence="1">
    <location>
        <begin position="275"/>
        <end position="295"/>
    </location>
</feature>
<keyword evidence="1" id="KW-0472">Membrane</keyword>
<geneLocation type="plasmid" evidence="2 3">
    <name>unnamed7</name>
</geneLocation>
<dbReference type="RefSeq" id="WP_259973199.1">
    <property type="nucleotide sequence ID" value="NZ_CP081077.1"/>
</dbReference>
<proteinExistence type="predicted"/>
<gene>
    <name evidence="2" type="ORF">K3721_21805</name>
</gene>
<evidence type="ECO:0000313" key="3">
    <source>
        <dbReference type="Proteomes" id="UP001058713"/>
    </source>
</evidence>
<keyword evidence="1" id="KW-0812">Transmembrane</keyword>
<reference evidence="2" key="1">
    <citation type="submission" date="2021-08" db="EMBL/GenBank/DDBJ databases">
        <authorList>
            <person name="Nwanade C."/>
            <person name="Wang M."/>
            <person name="Masoudi A."/>
            <person name="Yu Z."/>
            <person name="Liu J."/>
        </authorList>
    </citation>
    <scope>NUCLEOTIDE SEQUENCE</scope>
    <source>
        <strain evidence="2">S122</strain>
        <plasmid evidence="2">unnamed7</plasmid>
    </source>
</reference>
<evidence type="ECO:0000313" key="2">
    <source>
        <dbReference type="EMBL" id="UWQ56573.1"/>
    </source>
</evidence>
<feature type="transmembrane region" description="Helical" evidence="1">
    <location>
        <begin position="57"/>
        <end position="74"/>
    </location>
</feature>
<feature type="transmembrane region" description="Helical" evidence="1">
    <location>
        <begin position="111"/>
        <end position="129"/>
    </location>
</feature>
<dbReference type="Pfam" id="PF05940">
    <property type="entry name" value="NnrS"/>
    <property type="match status" value="1"/>
</dbReference>
<feature type="transmembrane region" description="Helical" evidence="1">
    <location>
        <begin position="141"/>
        <end position="159"/>
    </location>
</feature>
<feature type="transmembrane region" description="Helical" evidence="1">
    <location>
        <begin position="86"/>
        <end position="105"/>
    </location>
</feature>